<evidence type="ECO:0000313" key="3">
    <source>
        <dbReference type="Proteomes" id="UP001172737"/>
    </source>
</evidence>
<reference evidence="2" key="1">
    <citation type="submission" date="2023-06" db="EMBL/GenBank/DDBJ databases">
        <title>Sysu t00039.</title>
        <authorList>
            <person name="Gao L."/>
            <person name="Fang B.-Z."/>
            <person name="Li W.-J."/>
        </authorList>
    </citation>
    <scope>NUCLEOTIDE SEQUENCE</scope>
    <source>
        <strain evidence="2">SYSU T00039</strain>
    </source>
</reference>
<dbReference type="AlphaFoldDB" id="A0AAW7M923"/>
<dbReference type="Proteomes" id="UP001172737">
    <property type="component" value="Unassembled WGS sequence"/>
</dbReference>
<dbReference type="NCBIfam" id="TIGR02532">
    <property type="entry name" value="IV_pilin_GFxxxE"/>
    <property type="match status" value="1"/>
</dbReference>
<dbReference type="InterPro" id="IPR012902">
    <property type="entry name" value="N_methyl_site"/>
</dbReference>
<keyword evidence="1" id="KW-1133">Transmembrane helix</keyword>
<keyword evidence="3" id="KW-1185">Reference proteome</keyword>
<organism evidence="2 3">
    <name type="scientific">Demequina lignilytica</name>
    <dbReference type="NCBI Taxonomy" id="3051663"/>
    <lineage>
        <taxon>Bacteria</taxon>
        <taxon>Bacillati</taxon>
        <taxon>Actinomycetota</taxon>
        <taxon>Actinomycetes</taxon>
        <taxon>Micrococcales</taxon>
        <taxon>Demequinaceae</taxon>
        <taxon>Demequina</taxon>
    </lineage>
</organism>
<sequence>MWGDLRDDENGFSLVELLVVIIIIGILAAIAIPLYLDHQAKASDSAAQSDAMNLGIMIRAAFDEDQAGALDVDTDGDSYTIDGDPVLGVSPGVEFVKWTGGAIDEWCVQLKHPRGYHSASPGVRFDSKNGYVENAAC</sequence>
<evidence type="ECO:0000313" key="2">
    <source>
        <dbReference type="EMBL" id="MDN4487642.1"/>
    </source>
</evidence>
<dbReference type="Pfam" id="PF07963">
    <property type="entry name" value="N_methyl"/>
    <property type="match status" value="1"/>
</dbReference>
<feature type="transmembrane region" description="Helical" evidence="1">
    <location>
        <begin position="12"/>
        <end position="36"/>
    </location>
</feature>
<dbReference type="SUPFAM" id="SSF54523">
    <property type="entry name" value="Pili subunits"/>
    <property type="match status" value="1"/>
</dbReference>
<keyword evidence="1" id="KW-0472">Membrane</keyword>
<dbReference type="InterPro" id="IPR045584">
    <property type="entry name" value="Pilin-like"/>
</dbReference>
<keyword evidence="1" id="KW-0812">Transmembrane</keyword>
<dbReference type="RefSeq" id="WP_301118979.1">
    <property type="nucleotide sequence ID" value="NZ_JAUHPX010000003.1"/>
</dbReference>
<gene>
    <name evidence="2" type="ORF">QQX10_05605</name>
</gene>
<dbReference type="Gene3D" id="3.30.700.10">
    <property type="entry name" value="Glycoprotein, Type 4 Pilin"/>
    <property type="match status" value="1"/>
</dbReference>
<accession>A0AAW7M923</accession>
<name>A0AAW7M923_9MICO</name>
<protein>
    <submittedName>
        <fullName evidence="2">Prepilin-type N-terminal cleavage/methylation domain-containing protein</fullName>
    </submittedName>
</protein>
<evidence type="ECO:0000256" key="1">
    <source>
        <dbReference type="SAM" id="Phobius"/>
    </source>
</evidence>
<dbReference type="EMBL" id="JAUHPX010000003">
    <property type="protein sequence ID" value="MDN4487642.1"/>
    <property type="molecule type" value="Genomic_DNA"/>
</dbReference>
<comment type="caution">
    <text evidence="2">The sequence shown here is derived from an EMBL/GenBank/DDBJ whole genome shotgun (WGS) entry which is preliminary data.</text>
</comment>
<proteinExistence type="predicted"/>